<keyword evidence="5 7" id="KW-0333">Golgi apparatus</keyword>
<evidence type="ECO:0000256" key="2">
    <source>
        <dbReference type="ARBA" id="ARBA00022448"/>
    </source>
</evidence>
<reference evidence="8 9" key="1">
    <citation type="submission" date="2012-10" db="EMBL/GenBank/DDBJ databases">
        <authorList>
            <person name="Zafar N."/>
            <person name="Inman J."/>
            <person name="Hall N."/>
            <person name="Lorenzi H."/>
            <person name="Caler E."/>
        </authorList>
    </citation>
    <scope>NUCLEOTIDE SEQUENCE [LARGE SCALE GENOMIC DNA]</scope>
    <source>
        <strain evidence="8 9">IP1</strain>
    </source>
</reference>
<protein>
    <recommendedName>
        <fullName evidence="7">Trafficking protein particle complex subunit</fullName>
    </recommendedName>
</protein>
<organism evidence="8 9">
    <name type="scientific">Entamoeba invadens IP1</name>
    <dbReference type="NCBI Taxonomy" id="370355"/>
    <lineage>
        <taxon>Eukaryota</taxon>
        <taxon>Amoebozoa</taxon>
        <taxon>Evosea</taxon>
        <taxon>Archamoebae</taxon>
        <taxon>Mastigamoebida</taxon>
        <taxon>Entamoebidae</taxon>
        <taxon>Entamoeba</taxon>
    </lineage>
</organism>
<evidence type="ECO:0000313" key="9">
    <source>
        <dbReference type="Proteomes" id="UP000014680"/>
    </source>
</evidence>
<comment type="subcellular location">
    <subcellularLocation>
        <location evidence="7">Endoplasmic reticulum</location>
    </subcellularLocation>
    <subcellularLocation>
        <location evidence="7">Golgi apparatus</location>
        <location evidence="7">cis-Golgi network</location>
    </subcellularLocation>
    <subcellularLocation>
        <location evidence="1">Golgi apparatus</location>
    </subcellularLocation>
</comment>
<dbReference type="AlphaFoldDB" id="A0A0A1U2B8"/>
<evidence type="ECO:0000313" key="8">
    <source>
        <dbReference type="EMBL" id="ELP88216.1"/>
    </source>
</evidence>
<evidence type="ECO:0000256" key="7">
    <source>
        <dbReference type="RuleBase" id="RU366065"/>
    </source>
</evidence>
<dbReference type="RefSeq" id="XP_004254987.1">
    <property type="nucleotide sequence ID" value="XM_004254939.1"/>
</dbReference>
<dbReference type="InterPro" id="IPR011012">
    <property type="entry name" value="Longin-like_dom_sf"/>
</dbReference>
<sequence>MTCQIHTVMIINKAGTSRWMKNYTEKMQYRKENDPLIFASSFHGFSIVASQICPTLKESEGIQKIQTNNFVLQCLHTKTGVKFIVIGSLQSAPILGDFLKELYKLYADYVLKDPFIILEMPIRSKKFEAKVKELVNTFKGKTF</sequence>
<dbReference type="OrthoDB" id="246406at2759"/>
<evidence type="ECO:0000256" key="5">
    <source>
        <dbReference type="ARBA" id="ARBA00023034"/>
    </source>
</evidence>
<dbReference type="Gene3D" id="3.30.450.70">
    <property type="match status" value="1"/>
</dbReference>
<gene>
    <name evidence="8" type="ORF">EIN_224690</name>
</gene>
<dbReference type="SMART" id="SM01399">
    <property type="entry name" value="Sybindin"/>
    <property type="match status" value="1"/>
</dbReference>
<name>A0A0A1U2B8_ENTIV</name>
<proteinExistence type="inferred from homology"/>
<dbReference type="PANTHER" id="PTHR23249">
    <property type="entry name" value="TRAFFICKING PROTEIN PARTICLE COMPLEX SUBUNIT"/>
    <property type="match status" value="1"/>
</dbReference>
<dbReference type="CDD" id="cd14856">
    <property type="entry name" value="TRAPPC4_synbindin"/>
    <property type="match status" value="1"/>
</dbReference>
<evidence type="ECO:0000256" key="4">
    <source>
        <dbReference type="ARBA" id="ARBA00022892"/>
    </source>
</evidence>
<dbReference type="GeneID" id="14887395"/>
<evidence type="ECO:0000256" key="3">
    <source>
        <dbReference type="ARBA" id="ARBA00022824"/>
    </source>
</evidence>
<evidence type="ECO:0000256" key="1">
    <source>
        <dbReference type="ARBA" id="ARBA00004555"/>
    </source>
</evidence>
<evidence type="ECO:0000256" key="6">
    <source>
        <dbReference type="ARBA" id="ARBA00038179"/>
    </source>
</evidence>
<dbReference type="KEGG" id="eiv:EIN_224690"/>
<comment type="similarity">
    <text evidence="6">Belongs to the TRAPP small subunits family. TRAPPC4 subfamily.</text>
</comment>
<dbReference type="OMA" id="MPIRTEG"/>
<keyword evidence="9" id="KW-1185">Reference proteome</keyword>
<dbReference type="SUPFAM" id="SSF64356">
    <property type="entry name" value="SNARE-like"/>
    <property type="match status" value="1"/>
</dbReference>
<dbReference type="EMBL" id="KB206756">
    <property type="protein sequence ID" value="ELP88216.1"/>
    <property type="molecule type" value="Genomic_DNA"/>
</dbReference>
<dbReference type="Proteomes" id="UP000014680">
    <property type="component" value="Unassembled WGS sequence"/>
</dbReference>
<dbReference type="Pfam" id="PF04099">
    <property type="entry name" value="Sybindin"/>
    <property type="match status" value="1"/>
</dbReference>
<dbReference type="GO" id="GO:0006888">
    <property type="term" value="P:endoplasmic reticulum to Golgi vesicle-mediated transport"/>
    <property type="evidence" value="ECO:0007669"/>
    <property type="project" value="UniProtKB-UniRule"/>
</dbReference>
<keyword evidence="3 7" id="KW-0256">Endoplasmic reticulum</keyword>
<dbReference type="VEuPathDB" id="AmoebaDB:EIN_224690"/>
<dbReference type="GO" id="GO:0030008">
    <property type="term" value="C:TRAPP complex"/>
    <property type="evidence" value="ECO:0007669"/>
    <property type="project" value="UniProtKB-UniRule"/>
</dbReference>
<keyword evidence="4 7" id="KW-0931">ER-Golgi transport</keyword>
<comment type="subunit">
    <text evidence="7">Part of the multisubunit transport protein particle (TRAPP) complex.</text>
</comment>
<keyword evidence="2 7" id="KW-0813">Transport</keyword>
<dbReference type="PANTHER" id="PTHR23249:SF15">
    <property type="entry name" value="TRAFFICKING PROTEIN PARTICLE COMPLEX SUBUNIT 4"/>
    <property type="match status" value="1"/>
</dbReference>
<dbReference type="GO" id="GO:0005783">
    <property type="term" value="C:endoplasmic reticulum"/>
    <property type="evidence" value="ECO:0007669"/>
    <property type="project" value="UniProtKB-SubCell"/>
</dbReference>
<accession>A0A0A1U2B8</accession>
<dbReference type="InterPro" id="IPR007233">
    <property type="entry name" value="TRAPPC"/>
</dbReference>
<dbReference type="GO" id="GO:0005794">
    <property type="term" value="C:Golgi apparatus"/>
    <property type="evidence" value="ECO:0007669"/>
    <property type="project" value="UniProtKB-SubCell"/>
</dbReference>